<dbReference type="GO" id="GO:0009380">
    <property type="term" value="C:excinuclease repair complex"/>
    <property type="evidence" value="ECO:0007669"/>
    <property type="project" value="InterPro"/>
</dbReference>
<keyword evidence="8" id="KW-0863">Zinc-finger</keyword>
<dbReference type="InterPro" id="IPR027417">
    <property type="entry name" value="P-loop_NTPase"/>
</dbReference>
<evidence type="ECO:0000256" key="3">
    <source>
        <dbReference type="ARBA" id="ARBA00022723"/>
    </source>
</evidence>
<evidence type="ECO:0000313" key="18">
    <source>
        <dbReference type="EMBL" id="KEJ91455.1"/>
    </source>
</evidence>
<dbReference type="NCBIfam" id="NF001503">
    <property type="entry name" value="PRK00349.1"/>
    <property type="match status" value="1"/>
</dbReference>
<dbReference type="PANTHER" id="PTHR43152:SF3">
    <property type="entry name" value="UVRABC SYSTEM PROTEIN A"/>
    <property type="match status" value="1"/>
</dbReference>
<keyword evidence="12" id="KW-0238">DNA-binding</keyword>
<accession>A0A073IPH0</accession>
<evidence type="ECO:0000256" key="9">
    <source>
        <dbReference type="ARBA" id="ARBA00022833"/>
    </source>
</evidence>
<evidence type="ECO:0000256" key="5">
    <source>
        <dbReference type="ARBA" id="ARBA00022741"/>
    </source>
</evidence>
<evidence type="ECO:0000256" key="1">
    <source>
        <dbReference type="ARBA" id="ARBA00004496"/>
    </source>
</evidence>
<dbReference type="Gene3D" id="3.40.50.300">
    <property type="entry name" value="P-loop containing nucleotide triphosphate hydrolases"/>
    <property type="match status" value="2"/>
</dbReference>
<dbReference type="InterPro" id="IPR041552">
    <property type="entry name" value="UvrA_DNA-bd"/>
</dbReference>
<protein>
    <recommendedName>
        <fullName evidence="15">UvrABC system protein A</fullName>
    </recommendedName>
    <alternativeName>
        <fullName evidence="16">Excinuclease ABC subunit A</fullName>
    </alternativeName>
</protein>
<comment type="subcellular location">
    <subcellularLocation>
        <location evidence="1">Cytoplasm</location>
    </subcellularLocation>
</comment>
<evidence type="ECO:0000256" key="4">
    <source>
        <dbReference type="ARBA" id="ARBA00022737"/>
    </source>
</evidence>
<evidence type="ECO:0000256" key="13">
    <source>
        <dbReference type="ARBA" id="ARBA00023204"/>
    </source>
</evidence>
<dbReference type="STRING" id="2754.EH55_09610"/>
<organism evidence="18 19">
    <name type="scientific">Synergistes jonesii</name>
    <dbReference type="NCBI Taxonomy" id="2754"/>
    <lineage>
        <taxon>Bacteria</taxon>
        <taxon>Thermotogati</taxon>
        <taxon>Synergistota</taxon>
        <taxon>Synergistia</taxon>
        <taxon>Synergistales</taxon>
        <taxon>Synergistaceae</taxon>
        <taxon>Synergistes</taxon>
    </lineage>
</organism>
<sequence length="943" mass="104502">MDQEIRITGARQHNLRNIDAVIPKNKLVVVTGPSGSGKSSLAFDTIYAEGQRRYVESLSSYARQFLGMSDKPDVDDIAGLSPAISIEQKGTNRNPRSTVGTVTEIYDYLRLLFGRAGTPHCPKCGKEVHRYSVDEIIDLIYSDYAGKPLEIYAPIVRGKKGEYKNLLLKLHRQGYMRARVDGTLYWLEEEVELDKNRRHTIECLIDRMRVREENRSRMSEAVEMALKLSEGFIQLASAGMRERELTEKYVCPDCQISLPEIEPRLFSFNAPFGACPDCAGLGFHSHFSAELAVNPALPLGEGGFIPWKSMKYMVRKAEKLAEKKGWDISKPFGELPESVKQELLYGSDEVLELVFVDKKNGDWEYNGKYCGLIPWLEKRYNETESENYKEELSRYLVEDLCATCKGRRLKPEVLAVTLGGRNIGELTEMPIDELIKVLDGLKLGEREQKIVGIALTEVKKRLSFLNNVGAGYLSLSRRAETLSGGESQRIRLASQIGSQLTGVLYVLDEPTIGLHPRDTGRLLETLKTIRDLGNSVLVVEHDRDTMVAADHILELGPGAGEKGGELIANGSAEEIMKGGSSTALYLRGEADGTWLPAGGRRTPRGAIKVRGAAENNLKKLDIDVPLGVFAALSGVSGSGKSTFLYEILYKGLRRKFDGDYRERPGKFDSISGYESLRNIVLIDQSPIGRTPRSNPATYTGAFTPIREFYAQLQESKLRGYDQSRFSFNLKGGRCEACNGDGVIKVSMLFLPDVFVKCDVCRGQRYNRETLEVKYKELSIADVLELTVDEAVETFGGIPRIANKLKVMQEAGLGYIKLGQPAPTLSGGEAQRVKLATELGKKFRGSTLYLLDEPTTGLHYTDVKKLLKLLHKLVDQGGSVLVIEHNLDVLASSDYIMDLGPEGGRGGGKLVAKGTPEEVARGKGPTSKYLAQFLKEIKSKHEGK</sequence>
<dbReference type="PATRIC" id="fig|2754.20.peg.897"/>
<dbReference type="InterPro" id="IPR041102">
    <property type="entry name" value="UvrA_inter"/>
</dbReference>
<evidence type="ECO:0000259" key="17">
    <source>
        <dbReference type="PROSITE" id="PS50893"/>
    </source>
</evidence>
<keyword evidence="10" id="KW-0067">ATP-binding</keyword>
<evidence type="ECO:0000256" key="15">
    <source>
        <dbReference type="ARBA" id="ARBA00039316"/>
    </source>
</evidence>
<keyword evidence="9" id="KW-0862">Zinc</keyword>
<dbReference type="eggNOG" id="COG0178">
    <property type="taxonomic scope" value="Bacteria"/>
</dbReference>
<evidence type="ECO:0000256" key="10">
    <source>
        <dbReference type="ARBA" id="ARBA00022840"/>
    </source>
</evidence>
<keyword evidence="6" id="KW-0227">DNA damage</keyword>
<dbReference type="AlphaFoldDB" id="A0A073IPH0"/>
<dbReference type="InterPro" id="IPR017871">
    <property type="entry name" value="ABC_transporter-like_CS"/>
</dbReference>
<dbReference type="GO" id="GO:0003677">
    <property type="term" value="F:DNA binding"/>
    <property type="evidence" value="ECO:0007669"/>
    <property type="project" value="UniProtKB-KW"/>
</dbReference>
<reference evidence="18 19" key="1">
    <citation type="submission" date="2014-04" db="EMBL/GenBank/DDBJ databases">
        <title>Draft Genome Sequence of Synergistes jonesii.</title>
        <authorList>
            <person name="Coil D.A."/>
            <person name="Eisen J.A."/>
            <person name="Holland-Moritz H.E."/>
        </authorList>
    </citation>
    <scope>NUCLEOTIDE SEQUENCE [LARGE SCALE GENOMIC DNA]</scope>
    <source>
        <strain evidence="18 19">78-1</strain>
    </source>
</reference>
<comment type="caution">
    <text evidence="18">The sequence shown here is derived from an EMBL/GenBank/DDBJ whole genome shotgun (WGS) entry which is preliminary data.</text>
</comment>
<dbReference type="GO" id="GO:0008270">
    <property type="term" value="F:zinc ion binding"/>
    <property type="evidence" value="ECO:0007669"/>
    <property type="project" value="UniProtKB-KW"/>
</dbReference>
<keyword evidence="2" id="KW-0963">Cytoplasm</keyword>
<dbReference type="InterPro" id="IPR013815">
    <property type="entry name" value="ATP_grasp_subdomain_1"/>
</dbReference>
<evidence type="ECO:0000256" key="7">
    <source>
        <dbReference type="ARBA" id="ARBA00022769"/>
    </source>
</evidence>
<dbReference type="GO" id="GO:0016887">
    <property type="term" value="F:ATP hydrolysis activity"/>
    <property type="evidence" value="ECO:0007669"/>
    <property type="project" value="InterPro"/>
</dbReference>
<dbReference type="Pfam" id="PF17760">
    <property type="entry name" value="UvrA_inter"/>
    <property type="match status" value="1"/>
</dbReference>
<evidence type="ECO:0000256" key="12">
    <source>
        <dbReference type="ARBA" id="ARBA00023125"/>
    </source>
</evidence>
<dbReference type="EMBL" id="JMKI01000047">
    <property type="protein sequence ID" value="KEJ91455.1"/>
    <property type="molecule type" value="Genomic_DNA"/>
</dbReference>
<evidence type="ECO:0000256" key="6">
    <source>
        <dbReference type="ARBA" id="ARBA00022763"/>
    </source>
</evidence>
<dbReference type="SUPFAM" id="SSF52540">
    <property type="entry name" value="P-loop containing nucleoside triphosphate hydrolases"/>
    <property type="match status" value="2"/>
</dbReference>
<dbReference type="Pfam" id="PF17755">
    <property type="entry name" value="UvrA_DNA-bind"/>
    <property type="match status" value="1"/>
</dbReference>
<dbReference type="RefSeq" id="WP_037977840.1">
    <property type="nucleotide sequence ID" value="NZ_JMKI01000047.1"/>
</dbReference>
<keyword evidence="4" id="KW-0677">Repeat</keyword>
<dbReference type="Gene3D" id="1.10.8.280">
    <property type="entry name" value="ABC transporter ATPase domain-like"/>
    <property type="match status" value="1"/>
</dbReference>
<dbReference type="PROSITE" id="PS50893">
    <property type="entry name" value="ABC_TRANSPORTER_2"/>
    <property type="match status" value="1"/>
</dbReference>
<keyword evidence="13" id="KW-0234">DNA repair</keyword>
<dbReference type="PROSITE" id="PS00211">
    <property type="entry name" value="ABC_TRANSPORTER_1"/>
    <property type="match status" value="2"/>
</dbReference>
<dbReference type="InterPro" id="IPR003439">
    <property type="entry name" value="ABC_transporter-like_ATP-bd"/>
</dbReference>
<dbReference type="GO" id="GO:0004518">
    <property type="term" value="F:nuclease activity"/>
    <property type="evidence" value="ECO:0007669"/>
    <property type="project" value="UniProtKB-KW"/>
</dbReference>
<evidence type="ECO:0000256" key="11">
    <source>
        <dbReference type="ARBA" id="ARBA00022881"/>
    </source>
</evidence>
<keyword evidence="7" id="KW-0228">DNA excision</keyword>
<feature type="domain" description="ABC transporter" evidence="17">
    <location>
        <begin position="601"/>
        <end position="931"/>
    </location>
</feature>
<evidence type="ECO:0000256" key="8">
    <source>
        <dbReference type="ARBA" id="ARBA00022771"/>
    </source>
</evidence>
<dbReference type="Gene3D" id="3.30.1490.20">
    <property type="entry name" value="ATP-grasp fold, A domain"/>
    <property type="match status" value="1"/>
</dbReference>
<dbReference type="GO" id="GO:0006289">
    <property type="term" value="P:nucleotide-excision repair"/>
    <property type="evidence" value="ECO:0007669"/>
    <property type="project" value="InterPro"/>
</dbReference>
<dbReference type="Proteomes" id="UP000027665">
    <property type="component" value="Unassembled WGS sequence"/>
</dbReference>
<comment type="similarity">
    <text evidence="14">Belongs to the ABC transporter superfamily. UvrA family.</text>
</comment>
<evidence type="ECO:0000313" key="19">
    <source>
        <dbReference type="Proteomes" id="UP000027665"/>
    </source>
</evidence>
<name>A0A073IPH0_9BACT</name>
<dbReference type="GO" id="GO:0005524">
    <property type="term" value="F:ATP binding"/>
    <property type="evidence" value="ECO:0007669"/>
    <property type="project" value="UniProtKB-KW"/>
</dbReference>
<evidence type="ECO:0000256" key="2">
    <source>
        <dbReference type="ARBA" id="ARBA00022490"/>
    </source>
</evidence>
<gene>
    <name evidence="18" type="ORF">EH55_09610</name>
</gene>
<dbReference type="Gene3D" id="1.20.1580.10">
    <property type="entry name" value="ABC transporter ATPase like domain"/>
    <property type="match status" value="2"/>
</dbReference>
<proteinExistence type="inferred from homology"/>
<keyword evidence="11" id="KW-0267">Excision nuclease</keyword>
<dbReference type="NCBIfam" id="TIGR00630">
    <property type="entry name" value="uvra"/>
    <property type="match status" value="1"/>
</dbReference>
<dbReference type="GeneID" id="90984365"/>
<dbReference type="PANTHER" id="PTHR43152">
    <property type="entry name" value="UVRABC SYSTEM PROTEIN A"/>
    <property type="match status" value="1"/>
</dbReference>
<keyword evidence="5" id="KW-0547">Nucleotide-binding</keyword>
<evidence type="ECO:0000256" key="16">
    <source>
        <dbReference type="ARBA" id="ARBA00042156"/>
    </source>
</evidence>
<dbReference type="InterPro" id="IPR004602">
    <property type="entry name" value="UvrA"/>
</dbReference>
<dbReference type="GO" id="GO:0005737">
    <property type="term" value="C:cytoplasm"/>
    <property type="evidence" value="ECO:0007669"/>
    <property type="project" value="UniProtKB-SubCell"/>
</dbReference>
<dbReference type="OrthoDB" id="9809851at2"/>
<keyword evidence="3" id="KW-0479">Metal-binding</keyword>
<evidence type="ECO:0000256" key="14">
    <source>
        <dbReference type="ARBA" id="ARBA00038000"/>
    </source>
</evidence>
<keyword evidence="19" id="KW-1185">Reference proteome</keyword>